<sequence>MKRTLYSILFSLALFPIFANAQYVNDYQKLGDKFFAEGNYYAASQLYAKLLNTSEQDKTQNLRITPYRVQTSSLPKNNAKNQIILTYKLAESLRLYNNYMDAEKWYEVVVSSNMDKNFPYARLWYGVTLRANQKFVEAFKQFKQFLKEYNKQDAMSDLAKFDLYCCEFAIKEMSEPHKDIVTKLESKANIGDGNWATVIADSNQVYFTSSRLLIKDKKGVPVNYNTVYKGKLNGLEIEAPAKVDIPISEGKQQGVIAFSPNKKTMYLTRWKQNKSQSFEAAIYVSSYENGKWSDPTILPNTINYPGSRNMYPFITSSGKGLFFVSDRPGGYGKTDIWYSEISASGLFSEPINLGPKINTKENEQAPFYDERSQKLIYSSNGKFGLGGLDLYEAKGALDSWTEPENLGYPMNSSKDETNFTPITADLKKGFISSDRQSVCCLELFSFERDNIHFVVEGSVADCDSRLPLAGARVILTDSTSVKLNEVVLGPDGRYVFDLYSDKPTYKIMISKGQYFSVNYEFKWDKVIRRDTMLNPEICLKKYEIGKPIVIPNIYYDYDKATLRQESKVVLDSLLSVLQANPNLVVELSSHTDSRGSDSYNEKLSEKRAQSCVNYLISKGISSQVIIPKGYGKSCPIAQNTINGKDNPQGRQLNRRTEFRVLRIIEQDSAFKIP</sequence>
<comment type="subcellular location">
    <subcellularLocation>
        <location evidence="1">Cell outer membrane</location>
    </subcellularLocation>
</comment>
<evidence type="ECO:0000256" key="3">
    <source>
        <dbReference type="ARBA" id="ARBA00023237"/>
    </source>
</evidence>
<dbReference type="InterPro" id="IPR011659">
    <property type="entry name" value="WD40"/>
</dbReference>
<dbReference type="InterPro" id="IPR011990">
    <property type="entry name" value="TPR-like_helical_dom_sf"/>
</dbReference>
<dbReference type="SUPFAM" id="SSF82171">
    <property type="entry name" value="DPP6 N-terminal domain-like"/>
    <property type="match status" value="1"/>
</dbReference>
<reference evidence="7 8" key="1">
    <citation type="submission" date="2017-05" db="EMBL/GenBank/DDBJ databases">
        <authorList>
            <person name="Varghese N."/>
            <person name="Submissions S."/>
        </authorList>
    </citation>
    <scope>NUCLEOTIDE SEQUENCE [LARGE SCALE GENOMIC DNA]</scope>
    <source>
        <strain evidence="7 8">DSM 21342</strain>
    </source>
</reference>
<dbReference type="Pfam" id="PF00691">
    <property type="entry name" value="OmpA"/>
    <property type="match status" value="1"/>
</dbReference>
<feature type="signal peptide" evidence="5">
    <location>
        <begin position="1"/>
        <end position="21"/>
    </location>
</feature>
<dbReference type="InterPro" id="IPR050330">
    <property type="entry name" value="Bact_OuterMem_StrucFunc"/>
</dbReference>
<dbReference type="OrthoDB" id="9809364at2"/>
<evidence type="ECO:0000313" key="8">
    <source>
        <dbReference type="Proteomes" id="UP000315971"/>
    </source>
</evidence>
<feature type="chain" id="PRO_5022144816" evidence="5">
    <location>
        <begin position="22"/>
        <end position="673"/>
    </location>
</feature>
<protein>
    <submittedName>
        <fullName evidence="7">Outer membrane protein OmpA</fullName>
    </submittedName>
</protein>
<dbReference type="InterPro" id="IPR006664">
    <property type="entry name" value="OMP_bac"/>
</dbReference>
<dbReference type="PANTHER" id="PTHR30329">
    <property type="entry name" value="STATOR ELEMENT OF FLAGELLAR MOTOR COMPLEX"/>
    <property type="match status" value="1"/>
</dbReference>
<evidence type="ECO:0000256" key="4">
    <source>
        <dbReference type="PROSITE-ProRule" id="PRU00473"/>
    </source>
</evidence>
<evidence type="ECO:0000256" key="2">
    <source>
        <dbReference type="ARBA" id="ARBA00023136"/>
    </source>
</evidence>
<evidence type="ECO:0000256" key="5">
    <source>
        <dbReference type="SAM" id="SignalP"/>
    </source>
</evidence>
<proteinExistence type="predicted"/>
<evidence type="ECO:0000259" key="6">
    <source>
        <dbReference type="PROSITE" id="PS51123"/>
    </source>
</evidence>
<dbReference type="RefSeq" id="WP_142603978.1">
    <property type="nucleotide sequence ID" value="NZ_FXSZ01000006.1"/>
</dbReference>
<dbReference type="SUPFAM" id="SSF48452">
    <property type="entry name" value="TPR-like"/>
    <property type="match status" value="1"/>
</dbReference>
<feature type="domain" description="OmpA-like" evidence="6">
    <location>
        <begin position="542"/>
        <end position="664"/>
    </location>
</feature>
<dbReference type="EMBL" id="FXSZ01000006">
    <property type="protein sequence ID" value="SMO67893.1"/>
    <property type="molecule type" value="Genomic_DNA"/>
</dbReference>
<dbReference type="Pfam" id="PF07676">
    <property type="entry name" value="PD40"/>
    <property type="match status" value="1"/>
</dbReference>
<dbReference type="PANTHER" id="PTHR30329:SF21">
    <property type="entry name" value="LIPOPROTEIN YIAD-RELATED"/>
    <property type="match status" value="1"/>
</dbReference>
<keyword evidence="5" id="KW-0732">Signal</keyword>
<gene>
    <name evidence="7" type="ORF">SAMN06265350_10655</name>
</gene>
<dbReference type="GO" id="GO:0009279">
    <property type="term" value="C:cell outer membrane"/>
    <property type="evidence" value="ECO:0007669"/>
    <property type="project" value="UniProtKB-SubCell"/>
</dbReference>
<dbReference type="InterPro" id="IPR036737">
    <property type="entry name" value="OmpA-like_sf"/>
</dbReference>
<organism evidence="7 8">
    <name type="scientific">Solitalea koreensis</name>
    <dbReference type="NCBI Taxonomy" id="543615"/>
    <lineage>
        <taxon>Bacteria</taxon>
        <taxon>Pseudomonadati</taxon>
        <taxon>Bacteroidota</taxon>
        <taxon>Sphingobacteriia</taxon>
        <taxon>Sphingobacteriales</taxon>
        <taxon>Sphingobacteriaceae</taxon>
        <taxon>Solitalea</taxon>
    </lineage>
</organism>
<dbReference type="SUPFAM" id="SSF103088">
    <property type="entry name" value="OmpA-like"/>
    <property type="match status" value="1"/>
</dbReference>
<keyword evidence="8" id="KW-1185">Reference proteome</keyword>
<dbReference type="Gene3D" id="3.30.1330.60">
    <property type="entry name" value="OmpA-like domain"/>
    <property type="match status" value="1"/>
</dbReference>
<dbReference type="Gene3D" id="1.25.40.10">
    <property type="entry name" value="Tetratricopeptide repeat domain"/>
    <property type="match status" value="1"/>
</dbReference>
<keyword evidence="2 4" id="KW-0472">Membrane</keyword>
<keyword evidence="3" id="KW-0998">Cell outer membrane</keyword>
<dbReference type="PROSITE" id="PS51123">
    <property type="entry name" value="OMPA_2"/>
    <property type="match status" value="1"/>
</dbReference>
<evidence type="ECO:0000256" key="1">
    <source>
        <dbReference type="ARBA" id="ARBA00004442"/>
    </source>
</evidence>
<dbReference type="InterPro" id="IPR006665">
    <property type="entry name" value="OmpA-like"/>
</dbReference>
<dbReference type="AlphaFoldDB" id="A0A521D872"/>
<dbReference type="CDD" id="cd07185">
    <property type="entry name" value="OmpA_C-like"/>
    <property type="match status" value="1"/>
</dbReference>
<evidence type="ECO:0000313" key="7">
    <source>
        <dbReference type="EMBL" id="SMO67893.1"/>
    </source>
</evidence>
<name>A0A521D872_9SPHI</name>
<dbReference type="PRINTS" id="PR01021">
    <property type="entry name" value="OMPADOMAIN"/>
</dbReference>
<accession>A0A521D872</accession>
<dbReference type="Proteomes" id="UP000315971">
    <property type="component" value="Unassembled WGS sequence"/>
</dbReference>